<proteinExistence type="predicted"/>
<keyword evidence="1" id="KW-0812">Transmembrane</keyword>
<protein>
    <recommendedName>
        <fullName evidence="4">DUF4367 domain-containing protein</fullName>
    </recommendedName>
</protein>
<keyword evidence="3" id="KW-1185">Reference proteome</keyword>
<feature type="transmembrane region" description="Helical" evidence="1">
    <location>
        <begin position="46"/>
        <end position="63"/>
    </location>
</feature>
<keyword evidence="1" id="KW-0472">Membrane</keyword>
<evidence type="ECO:0008006" key="4">
    <source>
        <dbReference type="Google" id="ProtNLM"/>
    </source>
</evidence>
<keyword evidence="1" id="KW-1133">Transmembrane helix</keyword>
<sequence>MDDLERELRDLATWLETPEPPQVAAQVRARLATTPRTRRVARRRRWRYALAAALAALLVAVLPPGRAALADAVAGLLRFAGITISTSSTAPALTPPTGVPSPPPAQRSAALDEAQRLVRFPIRTPAALGPPERTLLADPDDAGSYRVATLLYRSGTVRLDTFDGGLDPVFFKQAGGSGAQWTSVGAAGAIWVGGPHPVSYLDRDGRVRQESARLAAATLIWEDAGVTYRLEGDLTLSEAVAIAVTLE</sequence>
<gene>
    <name evidence="2" type="ORF">Vlu01_47590</name>
</gene>
<dbReference type="Proteomes" id="UP000643165">
    <property type="component" value="Unassembled WGS sequence"/>
</dbReference>
<reference evidence="2 3" key="1">
    <citation type="submission" date="2021-01" db="EMBL/GenBank/DDBJ databases">
        <title>Whole genome shotgun sequence of Verrucosispora lutea NBRC 106530.</title>
        <authorList>
            <person name="Komaki H."/>
            <person name="Tamura T."/>
        </authorList>
    </citation>
    <scope>NUCLEOTIDE SEQUENCE [LARGE SCALE GENOMIC DNA]</scope>
    <source>
        <strain evidence="2 3">NBRC 106530</strain>
    </source>
</reference>
<accession>A0ABQ4J1V4</accession>
<evidence type="ECO:0000313" key="3">
    <source>
        <dbReference type="Proteomes" id="UP000643165"/>
    </source>
</evidence>
<organism evidence="2 3">
    <name type="scientific">Micromonospora lutea</name>
    <dbReference type="NCBI Taxonomy" id="419825"/>
    <lineage>
        <taxon>Bacteria</taxon>
        <taxon>Bacillati</taxon>
        <taxon>Actinomycetota</taxon>
        <taxon>Actinomycetes</taxon>
        <taxon>Micromonosporales</taxon>
        <taxon>Micromonosporaceae</taxon>
        <taxon>Micromonospora</taxon>
    </lineage>
</organism>
<evidence type="ECO:0000313" key="2">
    <source>
        <dbReference type="EMBL" id="GIJ24135.1"/>
    </source>
</evidence>
<name>A0ABQ4J1V4_9ACTN</name>
<comment type="caution">
    <text evidence="2">The sequence shown here is derived from an EMBL/GenBank/DDBJ whole genome shotgun (WGS) entry which is preliminary data.</text>
</comment>
<dbReference type="EMBL" id="BOPB01000030">
    <property type="protein sequence ID" value="GIJ24135.1"/>
    <property type="molecule type" value="Genomic_DNA"/>
</dbReference>
<evidence type="ECO:0000256" key="1">
    <source>
        <dbReference type="SAM" id="Phobius"/>
    </source>
</evidence>
<dbReference type="RefSeq" id="WP_204003447.1">
    <property type="nucleotide sequence ID" value="NZ_BOPB01000030.1"/>
</dbReference>